<evidence type="ECO:0000259" key="1">
    <source>
        <dbReference type="Pfam" id="PF05233"/>
    </source>
</evidence>
<dbReference type="Proteomes" id="UP000078460">
    <property type="component" value="Unassembled WGS sequence"/>
</dbReference>
<dbReference type="KEGG" id="smy:BJP26_05040"/>
<dbReference type="Pfam" id="PF07879">
    <property type="entry name" value="PHB_acc_N"/>
    <property type="match status" value="1"/>
</dbReference>
<evidence type="ECO:0000313" key="4">
    <source>
        <dbReference type="Proteomes" id="UP000078460"/>
    </source>
</evidence>
<dbReference type="OrthoDB" id="9795345at2"/>
<dbReference type="InterPro" id="IPR007897">
    <property type="entry name" value="PHB_accumulat"/>
</dbReference>
<keyword evidence="4" id="KW-1185">Reference proteome</keyword>
<dbReference type="NCBIfam" id="TIGR01848">
    <property type="entry name" value="PHA_reg_PhaR"/>
    <property type="match status" value="1"/>
</dbReference>
<dbReference type="GO" id="GO:0006355">
    <property type="term" value="P:regulation of DNA-templated transcription"/>
    <property type="evidence" value="ECO:0007669"/>
    <property type="project" value="InterPro"/>
</dbReference>
<reference evidence="3" key="1">
    <citation type="submission" date="2016-03" db="EMBL/GenBank/DDBJ databases">
        <title>Sphingomonas melonis TY, whole genome shotgun sequencing.</title>
        <authorList>
            <person name="Wang H."/>
            <person name="Zhu P."/>
        </authorList>
    </citation>
    <scope>NUCLEOTIDE SEQUENCE [LARGE SCALE GENOMIC DNA]</scope>
    <source>
        <strain evidence="3">TY</strain>
    </source>
</reference>
<dbReference type="EMBL" id="LQCK02000034">
    <property type="protein sequence ID" value="KZB94477.1"/>
    <property type="molecule type" value="Genomic_DNA"/>
</dbReference>
<dbReference type="GeneID" id="93796710"/>
<feature type="domain" description="PHB accumulation regulatory" evidence="1">
    <location>
        <begin position="76"/>
        <end position="114"/>
    </location>
</feature>
<accession>A0A175Y1E8</accession>
<dbReference type="STRING" id="621456.BJP26_05040"/>
<feature type="domain" description="PHA accumulation regulator DNA-binding N-terminal" evidence="2">
    <location>
        <begin position="12"/>
        <end position="72"/>
    </location>
</feature>
<gene>
    <name evidence="3" type="ORF">AVM11_08430</name>
</gene>
<evidence type="ECO:0000259" key="2">
    <source>
        <dbReference type="Pfam" id="PF07879"/>
    </source>
</evidence>
<organism evidence="3 4">
    <name type="scientific">Sphingomonas melonis TY</name>
    <dbReference type="NCBI Taxonomy" id="621456"/>
    <lineage>
        <taxon>Bacteria</taxon>
        <taxon>Pseudomonadati</taxon>
        <taxon>Pseudomonadota</taxon>
        <taxon>Alphaproteobacteria</taxon>
        <taxon>Sphingomonadales</taxon>
        <taxon>Sphingomonadaceae</taxon>
        <taxon>Sphingomonas</taxon>
    </lineage>
</organism>
<evidence type="ECO:0000313" key="3">
    <source>
        <dbReference type="EMBL" id="KZB94477.1"/>
    </source>
</evidence>
<dbReference type="Pfam" id="PF05233">
    <property type="entry name" value="PHB_acc"/>
    <property type="match status" value="1"/>
</dbReference>
<dbReference type="AlphaFoldDB" id="A0A175Y1E8"/>
<comment type="caution">
    <text evidence="3">The sequence shown here is derived from an EMBL/GenBank/DDBJ whole genome shotgun (WGS) entry which is preliminary data.</text>
</comment>
<name>A0A175Y1E8_9SPHN</name>
<dbReference type="InterPro" id="IPR012909">
    <property type="entry name" value="PHA_DNA-bd_N"/>
</dbReference>
<dbReference type="InterPro" id="IPR010134">
    <property type="entry name" value="PHA_reg_PhaR"/>
</dbReference>
<protein>
    <submittedName>
        <fullName evidence="3">Polyhydroxyalkanoate synthesis repressor PhaR</fullName>
    </submittedName>
</protein>
<dbReference type="RefSeq" id="WP_017977444.1">
    <property type="nucleotide sequence ID" value="NZ_CP017578.1"/>
</dbReference>
<sequence length="186" mass="20581">MKKQQPGDGVVIIKKYANRRLYNTETSSYITLDHLATMTREGRDFKVVDAKTDDDITHNVLTQIIMEEESRGQTMLPVSFLRQLIAMYGDSMQSMVPGYLEASMDSFRRNQEQFKSAVEGAFAHSPFAEIAKRNMQMFEAATQAFGVAPAMAPAAAAPAAPASKDDEIAALKAELTRLQDKVEKLG</sequence>
<proteinExistence type="predicted"/>